<reference evidence="2 3" key="1">
    <citation type="journal article" date="2018" name="Front. Plant Sci.">
        <title>Red Clover (Trifolium pratense) and Zigzag Clover (T. medium) - A Picture of Genomic Similarities and Differences.</title>
        <authorList>
            <person name="Dluhosova J."/>
            <person name="Istvanek J."/>
            <person name="Nedelnik J."/>
            <person name="Repkova J."/>
        </authorList>
    </citation>
    <scope>NUCLEOTIDE SEQUENCE [LARGE SCALE GENOMIC DNA]</scope>
    <source>
        <strain evidence="3">cv. 10/8</strain>
        <tissue evidence="2">Leaf</tissue>
    </source>
</reference>
<accession>A0A392RLF3</accession>
<feature type="non-terminal residue" evidence="2">
    <location>
        <position position="71"/>
    </location>
</feature>
<comment type="caution">
    <text evidence="2">The sequence shown here is derived from an EMBL/GenBank/DDBJ whole genome shotgun (WGS) entry which is preliminary data.</text>
</comment>
<dbReference type="GO" id="GO:0015074">
    <property type="term" value="P:DNA integration"/>
    <property type="evidence" value="ECO:0007669"/>
    <property type="project" value="InterPro"/>
</dbReference>
<dbReference type="EMBL" id="LXQA010244875">
    <property type="protein sequence ID" value="MCI37463.1"/>
    <property type="molecule type" value="Genomic_DNA"/>
</dbReference>
<dbReference type="AlphaFoldDB" id="A0A392RLF3"/>
<proteinExistence type="predicted"/>
<evidence type="ECO:0000313" key="3">
    <source>
        <dbReference type="Proteomes" id="UP000265520"/>
    </source>
</evidence>
<dbReference type="InterPro" id="IPR001584">
    <property type="entry name" value="Integrase_cat-core"/>
</dbReference>
<dbReference type="InterPro" id="IPR052160">
    <property type="entry name" value="Gypsy_RT_Integrase-like"/>
</dbReference>
<name>A0A392RLF3_9FABA</name>
<dbReference type="Proteomes" id="UP000265520">
    <property type="component" value="Unassembled WGS sequence"/>
</dbReference>
<evidence type="ECO:0000259" key="1">
    <source>
        <dbReference type="PROSITE" id="PS50994"/>
    </source>
</evidence>
<dbReference type="GO" id="GO:0003676">
    <property type="term" value="F:nucleic acid binding"/>
    <property type="evidence" value="ECO:0007669"/>
    <property type="project" value="InterPro"/>
</dbReference>
<organism evidence="2 3">
    <name type="scientific">Trifolium medium</name>
    <dbReference type="NCBI Taxonomy" id="97028"/>
    <lineage>
        <taxon>Eukaryota</taxon>
        <taxon>Viridiplantae</taxon>
        <taxon>Streptophyta</taxon>
        <taxon>Embryophyta</taxon>
        <taxon>Tracheophyta</taxon>
        <taxon>Spermatophyta</taxon>
        <taxon>Magnoliopsida</taxon>
        <taxon>eudicotyledons</taxon>
        <taxon>Gunneridae</taxon>
        <taxon>Pentapetalae</taxon>
        <taxon>rosids</taxon>
        <taxon>fabids</taxon>
        <taxon>Fabales</taxon>
        <taxon>Fabaceae</taxon>
        <taxon>Papilionoideae</taxon>
        <taxon>50 kb inversion clade</taxon>
        <taxon>NPAAA clade</taxon>
        <taxon>Hologalegina</taxon>
        <taxon>IRL clade</taxon>
        <taxon>Trifolieae</taxon>
        <taxon>Trifolium</taxon>
    </lineage>
</organism>
<dbReference type="InterPro" id="IPR036397">
    <property type="entry name" value="RNaseH_sf"/>
</dbReference>
<protein>
    <submittedName>
        <fullName evidence="2">Mediator of RNA polymerase II transcription subunit 15A-like</fullName>
    </submittedName>
</protein>
<dbReference type="InterPro" id="IPR012337">
    <property type="entry name" value="RNaseH-like_sf"/>
</dbReference>
<feature type="domain" description="Integrase catalytic" evidence="1">
    <location>
        <begin position="1"/>
        <end position="66"/>
    </location>
</feature>
<sequence>MTSSYHPQSDGQSEALNKCLEQFLRCFTVDQPRQWSKMLSWAEFWYNSSFQSSIGMTPFKAVYGRDAPSLI</sequence>
<dbReference type="PROSITE" id="PS50994">
    <property type="entry name" value="INTEGRASE"/>
    <property type="match status" value="1"/>
</dbReference>
<dbReference type="PANTHER" id="PTHR47266">
    <property type="entry name" value="ENDONUCLEASE-RELATED"/>
    <property type="match status" value="1"/>
</dbReference>
<dbReference type="Gene3D" id="3.30.420.10">
    <property type="entry name" value="Ribonuclease H-like superfamily/Ribonuclease H"/>
    <property type="match status" value="1"/>
</dbReference>
<dbReference type="SUPFAM" id="SSF53098">
    <property type="entry name" value="Ribonuclease H-like"/>
    <property type="match status" value="1"/>
</dbReference>
<evidence type="ECO:0000313" key="2">
    <source>
        <dbReference type="EMBL" id="MCI37463.1"/>
    </source>
</evidence>
<keyword evidence="3" id="KW-1185">Reference proteome</keyword>